<dbReference type="Pfam" id="PF19305">
    <property type="entry name" value="MmgE_PrpD_C"/>
    <property type="match status" value="1"/>
</dbReference>
<dbReference type="PANTHER" id="PTHR16943">
    <property type="entry name" value="2-METHYLCITRATE DEHYDRATASE-RELATED"/>
    <property type="match status" value="1"/>
</dbReference>
<dbReference type="Gene3D" id="1.10.4100.10">
    <property type="entry name" value="2-methylcitrate dehydratase PrpD"/>
    <property type="match status" value="1"/>
</dbReference>
<feature type="domain" description="MmgE/PrpD N-terminal" evidence="2">
    <location>
        <begin position="5"/>
        <end position="243"/>
    </location>
</feature>
<name>A0A381Z7Z8_9ZZZZ</name>
<sequence length="449" mass="46558">MSIARDLSAFITQVSYADIPPQALDHAAMLISSTVASAACGIGITSSKIMRDLANERGGTPDASIWFDSGGKLPVVSAAQVNAVMSDAAASDDSDLRNIVHAGTPLVSTSLAISERTGASGQDILAAIVLGYETSGRIGEAITPAFQTRGFHGCLVAIFGGTVAAARLLKLDEAQMAQAIALSATSIGGLRAAADTSESREYHAGSATMLGIQATLAAEKGYISEESIFETQRGFFATYGDTDGASVTQGLGDAWDIITDMAIKLVPGGHPSHSLAEAAANAARDGQVSPDEVETITLSRPGVTALTGPIHPAGLIDMAHSPAYFLAAGVADHEFSWAHATDAKITDPVIHQLIDKVRVGAPPTQQVEEYKQGATVTIQTKDGRTFSSTVFAPKGAGSLGIDWCDVDAKYRSLVPGSGLSGQQIEGSLEVIHDFSSVKHVSELVDLLRL</sequence>
<dbReference type="SUPFAM" id="SSF103378">
    <property type="entry name" value="2-methylcitrate dehydratase PrpD"/>
    <property type="match status" value="1"/>
</dbReference>
<dbReference type="InterPro" id="IPR036148">
    <property type="entry name" value="MmgE/PrpD_sf"/>
</dbReference>
<proteinExistence type="inferred from homology"/>
<dbReference type="PANTHER" id="PTHR16943:SF8">
    <property type="entry name" value="2-METHYLCITRATE DEHYDRATASE"/>
    <property type="match status" value="1"/>
</dbReference>
<evidence type="ECO:0000313" key="4">
    <source>
        <dbReference type="EMBL" id="SVA85264.1"/>
    </source>
</evidence>
<dbReference type="Gene3D" id="3.30.1330.120">
    <property type="entry name" value="2-methylcitrate dehydratase PrpD"/>
    <property type="match status" value="1"/>
</dbReference>
<protein>
    <recommendedName>
        <fullName evidence="5">MmgE/PrpD family protein</fullName>
    </recommendedName>
</protein>
<dbReference type="EMBL" id="UINC01020265">
    <property type="protein sequence ID" value="SVA85264.1"/>
    <property type="molecule type" value="Genomic_DNA"/>
</dbReference>
<dbReference type="GO" id="GO:0016829">
    <property type="term" value="F:lyase activity"/>
    <property type="evidence" value="ECO:0007669"/>
    <property type="project" value="InterPro"/>
</dbReference>
<dbReference type="InterPro" id="IPR045336">
    <property type="entry name" value="MmgE_PrpD_N"/>
</dbReference>
<gene>
    <name evidence="4" type="ORF">METZ01_LOCUS138118</name>
</gene>
<dbReference type="InterPro" id="IPR045337">
    <property type="entry name" value="MmgE_PrpD_C"/>
</dbReference>
<dbReference type="Pfam" id="PF03972">
    <property type="entry name" value="MmgE_PrpD_N"/>
    <property type="match status" value="1"/>
</dbReference>
<evidence type="ECO:0000259" key="3">
    <source>
        <dbReference type="Pfam" id="PF19305"/>
    </source>
</evidence>
<dbReference type="AlphaFoldDB" id="A0A381Z7Z8"/>
<dbReference type="InterPro" id="IPR042188">
    <property type="entry name" value="MmgE/PrpD_sf_2"/>
</dbReference>
<feature type="domain" description="MmgE/PrpD C-terminal" evidence="3">
    <location>
        <begin position="271"/>
        <end position="417"/>
    </location>
</feature>
<dbReference type="InterPro" id="IPR005656">
    <property type="entry name" value="MmgE_PrpD"/>
</dbReference>
<evidence type="ECO:0000259" key="2">
    <source>
        <dbReference type="Pfam" id="PF03972"/>
    </source>
</evidence>
<dbReference type="InterPro" id="IPR042183">
    <property type="entry name" value="MmgE/PrpD_sf_1"/>
</dbReference>
<comment type="similarity">
    <text evidence="1">Belongs to the PrpD family.</text>
</comment>
<organism evidence="4">
    <name type="scientific">marine metagenome</name>
    <dbReference type="NCBI Taxonomy" id="408172"/>
    <lineage>
        <taxon>unclassified sequences</taxon>
        <taxon>metagenomes</taxon>
        <taxon>ecological metagenomes</taxon>
    </lineage>
</organism>
<evidence type="ECO:0000256" key="1">
    <source>
        <dbReference type="ARBA" id="ARBA00006174"/>
    </source>
</evidence>
<evidence type="ECO:0008006" key="5">
    <source>
        <dbReference type="Google" id="ProtNLM"/>
    </source>
</evidence>
<reference evidence="4" key="1">
    <citation type="submission" date="2018-05" db="EMBL/GenBank/DDBJ databases">
        <authorList>
            <person name="Lanie J.A."/>
            <person name="Ng W.-L."/>
            <person name="Kazmierczak K.M."/>
            <person name="Andrzejewski T.M."/>
            <person name="Davidsen T.M."/>
            <person name="Wayne K.J."/>
            <person name="Tettelin H."/>
            <person name="Glass J.I."/>
            <person name="Rusch D."/>
            <person name="Podicherti R."/>
            <person name="Tsui H.-C.T."/>
            <person name="Winkler M.E."/>
        </authorList>
    </citation>
    <scope>NUCLEOTIDE SEQUENCE</scope>
</reference>
<accession>A0A381Z7Z8</accession>